<dbReference type="AlphaFoldDB" id="A0AA38XSI1"/>
<evidence type="ECO:0000313" key="2">
    <source>
        <dbReference type="EMBL" id="KAJ9619066.1"/>
    </source>
</evidence>
<dbReference type="Pfam" id="PF06123">
    <property type="entry name" value="CreD"/>
    <property type="match status" value="1"/>
</dbReference>
<accession>A0AA38XSI1</accession>
<dbReference type="PANTHER" id="PTHR30092">
    <property type="entry name" value="INNER MEMBRANE PROTEIN CRED"/>
    <property type="match status" value="1"/>
</dbReference>
<feature type="transmembrane region" description="Helical" evidence="1">
    <location>
        <begin position="354"/>
        <end position="376"/>
    </location>
</feature>
<dbReference type="InterPro" id="IPR010364">
    <property type="entry name" value="Uncharacterised_IM_CreD"/>
</dbReference>
<gene>
    <name evidence="2" type="ORF">H2204_012877</name>
</gene>
<feature type="transmembrane region" description="Helical" evidence="1">
    <location>
        <begin position="302"/>
        <end position="320"/>
    </location>
</feature>
<keyword evidence="1" id="KW-1133">Transmembrane helix</keyword>
<keyword evidence="1" id="KW-0472">Membrane</keyword>
<evidence type="ECO:0008006" key="3">
    <source>
        <dbReference type="Google" id="ProtNLM"/>
    </source>
</evidence>
<feature type="transmembrane region" description="Helical" evidence="1">
    <location>
        <begin position="7"/>
        <end position="27"/>
    </location>
</feature>
<feature type="transmembrane region" description="Helical" evidence="1">
    <location>
        <begin position="406"/>
        <end position="424"/>
    </location>
</feature>
<sequence>MKSLKMLLRFAIVGGLILLLLIPLFLIRSVITERSAYREEAYSRVAESRAGTQRVVGPVRVVPWSKREQVEVVDAQGNKKTELQTTQGYWLQPPATLQISGELLPGQRSVGLFKVPVYSWNGQLKATFSEDDYPEHDGTTYGEAYIALGVSDARGLVGTPNLRVDGQQVKLLPGVAGASALGRGLHAPVAGIARSGGTLAASSVELELQLDGSRSLSVVPVGDDNQIALRSSWPHPSFAGAFLPNERRVDAQGFDARWAVSSLASDAQQRLHEGDDLDAQAVQVSLVDPVDTYTQADRASKYGVLFVVLTFVGFILFELIKSLRIHPLQYLMVGLALAIFFLLLISLSEHIAFWQAYLVSALACIGLQAVYLANVLGHWKRGLGFAAMLTVLYGALYGLLVSENNALLMGSLLLFVILALAMWVTRRVDWYALAEQKIAATGTTGHSRSAGSGCAAAGAWGVGGVAGGTDRARPGPLPAGRHHLRGIAAAWAGLAAGGTARTRRARGQGAPLPAMEGRGGGIVGDRYRRAASGLAGTCGGVWLQQHRPAALVAAVAGARAAVAGVEGVTASGGCGPWSAPLFGGKGHPRMAWIYQMPMTDGTGAGRPGWLDSSG</sequence>
<dbReference type="PANTHER" id="PTHR30092:SF0">
    <property type="entry name" value="INNER MEMBRANE PROTEIN CRED"/>
    <property type="match status" value="1"/>
</dbReference>
<dbReference type="EMBL" id="JAPDRN010000136">
    <property type="protein sequence ID" value="KAJ9619066.1"/>
    <property type="molecule type" value="Genomic_DNA"/>
</dbReference>
<feature type="transmembrane region" description="Helical" evidence="1">
    <location>
        <begin position="383"/>
        <end position="400"/>
    </location>
</feature>
<name>A0AA38XSI1_9EURO</name>
<dbReference type="GO" id="GO:0005886">
    <property type="term" value="C:plasma membrane"/>
    <property type="evidence" value="ECO:0007669"/>
    <property type="project" value="TreeGrafter"/>
</dbReference>
<reference evidence="2" key="1">
    <citation type="submission" date="2022-10" db="EMBL/GenBank/DDBJ databases">
        <title>Culturing micro-colonial fungi from biological soil crusts in the Mojave desert and describing Neophaeococcomyces mojavensis, and introducing the new genera and species Taxawa tesnikishii.</title>
        <authorList>
            <person name="Kurbessoian T."/>
            <person name="Stajich J.E."/>
        </authorList>
    </citation>
    <scope>NUCLEOTIDE SEQUENCE</scope>
    <source>
        <strain evidence="2">TK_35</strain>
    </source>
</reference>
<feature type="transmembrane region" description="Helical" evidence="1">
    <location>
        <begin position="327"/>
        <end position="348"/>
    </location>
</feature>
<evidence type="ECO:0000256" key="1">
    <source>
        <dbReference type="SAM" id="Phobius"/>
    </source>
</evidence>
<dbReference type="NCBIfam" id="NF008712">
    <property type="entry name" value="PRK11715.1-1"/>
    <property type="match status" value="1"/>
</dbReference>
<organism evidence="2">
    <name type="scientific">Knufia peltigerae</name>
    <dbReference type="NCBI Taxonomy" id="1002370"/>
    <lineage>
        <taxon>Eukaryota</taxon>
        <taxon>Fungi</taxon>
        <taxon>Dikarya</taxon>
        <taxon>Ascomycota</taxon>
        <taxon>Pezizomycotina</taxon>
        <taxon>Eurotiomycetes</taxon>
        <taxon>Chaetothyriomycetidae</taxon>
        <taxon>Chaetothyriales</taxon>
        <taxon>Trichomeriaceae</taxon>
        <taxon>Knufia</taxon>
    </lineage>
</organism>
<proteinExistence type="predicted"/>
<protein>
    <recommendedName>
        <fullName evidence="3">Inner membrane protein</fullName>
    </recommendedName>
</protein>
<comment type="caution">
    <text evidence="2">The sequence shown here is derived from an EMBL/GenBank/DDBJ whole genome shotgun (WGS) entry which is preliminary data.</text>
</comment>
<keyword evidence="1" id="KW-0812">Transmembrane</keyword>